<keyword evidence="1" id="KW-1133">Transmembrane helix</keyword>
<feature type="transmembrane region" description="Helical" evidence="1">
    <location>
        <begin position="12"/>
        <end position="28"/>
    </location>
</feature>
<gene>
    <name evidence="2" type="ORF">IAB60_02760</name>
</gene>
<dbReference type="EMBL" id="DVKS01000047">
    <property type="protein sequence ID" value="HIT41015.1"/>
    <property type="molecule type" value="Genomic_DNA"/>
</dbReference>
<evidence type="ECO:0000313" key="2">
    <source>
        <dbReference type="EMBL" id="HIT41015.1"/>
    </source>
</evidence>
<name>A0A9D1GH31_9FIRM</name>
<proteinExistence type="predicted"/>
<evidence type="ECO:0000256" key="1">
    <source>
        <dbReference type="SAM" id="Phobius"/>
    </source>
</evidence>
<protein>
    <submittedName>
        <fullName evidence="2">Uncharacterized protein</fullName>
    </submittedName>
</protein>
<sequence>MKMKKIPLNHVRIIGWTSPVLGILLILLGCWLKWFWLVIAALFVMLAAIIFLAIFNRCPHCGHFLGRAGGAAFCPYCGKKPEVES</sequence>
<keyword evidence="1" id="KW-0812">Transmembrane</keyword>
<feature type="transmembrane region" description="Helical" evidence="1">
    <location>
        <begin position="34"/>
        <end position="55"/>
    </location>
</feature>
<dbReference type="Proteomes" id="UP000886860">
    <property type="component" value="Unassembled WGS sequence"/>
</dbReference>
<organism evidence="2 3">
    <name type="scientific">Candidatus Caccovicinus merdipullorum</name>
    <dbReference type="NCBI Taxonomy" id="2840724"/>
    <lineage>
        <taxon>Bacteria</taxon>
        <taxon>Bacillati</taxon>
        <taxon>Bacillota</taxon>
        <taxon>Clostridia</taxon>
        <taxon>Eubacteriales</taxon>
        <taxon>Candidatus Caccovicinus</taxon>
    </lineage>
</organism>
<reference evidence="2" key="2">
    <citation type="journal article" date="2021" name="PeerJ">
        <title>Extensive microbial diversity within the chicken gut microbiome revealed by metagenomics and culture.</title>
        <authorList>
            <person name="Gilroy R."/>
            <person name="Ravi A."/>
            <person name="Getino M."/>
            <person name="Pursley I."/>
            <person name="Horton D.L."/>
            <person name="Alikhan N.F."/>
            <person name="Baker D."/>
            <person name="Gharbi K."/>
            <person name="Hall N."/>
            <person name="Watson M."/>
            <person name="Adriaenssens E.M."/>
            <person name="Foster-Nyarko E."/>
            <person name="Jarju S."/>
            <person name="Secka A."/>
            <person name="Antonio M."/>
            <person name="Oren A."/>
            <person name="Chaudhuri R.R."/>
            <person name="La Ragione R."/>
            <person name="Hildebrand F."/>
            <person name="Pallen M.J."/>
        </authorList>
    </citation>
    <scope>NUCLEOTIDE SEQUENCE</scope>
    <source>
        <strain evidence="2">CHK123-3438</strain>
    </source>
</reference>
<dbReference type="PROSITE" id="PS51257">
    <property type="entry name" value="PROKAR_LIPOPROTEIN"/>
    <property type="match status" value="1"/>
</dbReference>
<reference evidence="2" key="1">
    <citation type="submission" date="2020-10" db="EMBL/GenBank/DDBJ databases">
        <authorList>
            <person name="Gilroy R."/>
        </authorList>
    </citation>
    <scope>NUCLEOTIDE SEQUENCE</scope>
    <source>
        <strain evidence="2">CHK123-3438</strain>
    </source>
</reference>
<accession>A0A9D1GH31</accession>
<evidence type="ECO:0000313" key="3">
    <source>
        <dbReference type="Proteomes" id="UP000886860"/>
    </source>
</evidence>
<comment type="caution">
    <text evidence="2">The sequence shown here is derived from an EMBL/GenBank/DDBJ whole genome shotgun (WGS) entry which is preliminary data.</text>
</comment>
<keyword evidence="1" id="KW-0472">Membrane</keyword>
<dbReference type="AlphaFoldDB" id="A0A9D1GH31"/>